<accession>A0A2N3IAX4</accession>
<reference evidence="2 3" key="1">
    <citation type="journal article" date="2017" name="Front. Microbiol.">
        <title>Labilibaculum manganireducens gen. nov., sp. nov. and Labilibaculum filiforme sp. nov., Novel Bacteroidetes Isolated from Subsurface Sediments of the Baltic Sea.</title>
        <authorList>
            <person name="Vandieken V."/>
            <person name="Marshall I.P."/>
            <person name="Niemann H."/>
            <person name="Engelen B."/>
            <person name="Cypionka H."/>
        </authorList>
    </citation>
    <scope>NUCLEOTIDE SEQUENCE [LARGE SCALE GENOMIC DNA]</scope>
    <source>
        <strain evidence="2 3">59.10-2M</strain>
    </source>
</reference>
<organism evidence="2 3">
    <name type="scientific">Labilibaculum manganireducens</name>
    <dbReference type="NCBI Taxonomy" id="1940525"/>
    <lineage>
        <taxon>Bacteria</taxon>
        <taxon>Pseudomonadati</taxon>
        <taxon>Bacteroidota</taxon>
        <taxon>Bacteroidia</taxon>
        <taxon>Marinilabiliales</taxon>
        <taxon>Marinifilaceae</taxon>
        <taxon>Labilibaculum</taxon>
    </lineage>
</organism>
<dbReference type="Proteomes" id="UP000233618">
    <property type="component" value="Unassembled WGS sequence"/>
</dbReference>
<evidence type="ECO:0000259" key="1">
    <source>
        <dbReference type="Pfam" id="PF24390"/>
    </source>
</evidence>
<dbReference type="RefSeq" id="WP_101309115.1">
    <property type="nucleotide sequence ID" value="NZ_MVDE01000008.1"/>
</dbReference>
<keyword evidence="3" id="KW-1185">Reference proteome</keyword>
<dbReference type="Pfam" id="PF24390">
    <property type="entry name" value="PRTase-CE"/>
    <property type="match status" value="1"/>
</dbReference>
<feature type="domain" description="PRTase-CE" evidence="1">
    <location>
        <begin position="35"/>
        <end position="302"/>
    </location>
</feature>
<sequence>MEQYYKKYLDNRKALIRVICRTKQWSGLDECDIYNWLDNFEDNFGKYIALKILIHSIYYSEKNVVDLLSHGIYEKIHSTEIKKQLVNDNNILISRTETNSQLLDRVESSAFVPLLDKSRPGESANQMARYLIQKLNISPNQTFFIEDLTNEVILKHRSVIFLDDCIGSGNQLDDFFGKPNVQSAVNFAVENNIEVYYLIITGYKKNIQKVQQKDNLKNIRIVACDELNDFDRIFNEQNIIWQDKEEFEKADQYFKALESNLGINQYGWANLDFAVFMHNTVPDWSLPIFWVDNSDWTPLMTRKNSNLF</sequence>
<name>A0A2N3IAX4_9BACT</name>
<comment type="caution">
    <text evidence="2">The sequence shown here is derived from an EMBL/GenBank/DDBJ whole genome shotgun (WGS) entry which is preliminary data.</text>
</comment>
<evidence type="ECO:0000313" key="3">
    <source>
        <dbReference type="Proteomes" id="UP000233618"/>
    </source>
</evidence>
<protein>
    <recommendedName>
        <fullName evidence="1">PRTase-CE domain-containing protein</fullName>
    </recommendedName>
</protein>
<dbReference type="InterPro" id="IPR056920">
    <property type="entry name" value="PRTase-CE"/>
</dbReference>
<evidence type="ECO:0000313" key="2">
    <source>
        <dbReference type="EMBL" id="PKQ67481.1"/>
    </source>
</evidence>
<dbReference type="EMBL" id="MVDE01000008">
    <property type="protein sequence ID" value="PKQ67481.1"/>
    <property type="molecule type" value="Genomic_DNA"/>
</dbReference>
<proteinExistence type="predicted"/>
<dbReference type="AlphaFoldDB" id="A0A2N3IAX4"/>
<gene>
    <name evidence="2" type="ORF">BZG01_06995</name>
</gene>